<dbReference type="AlphaFoldDB" id="A0A919CWP8"/>
<dbReference type="Proteomes" id="UP000608955">
    <property type="component" value="Unassembled WGS sequence"/>
</dbReference>
<keyword evidence="1" id="KW-0732">Signal</keyword>
<protein>
    <recommendedName>
        <fullName evidence="4">Bacterial Ig domain-containing protein</fullName>
    </recommendedName>
</protein>
<evidence type="ECO:0000313" key="3">
    <source>
        <dbReference type="Proteomes" id="UP000608955"/>
    </source>
</evidence>
<dbReference type="RefSeq" id="WP_190179661.1">
    <property type="nucleotide sequence ID" value="NZ_BMVF01000012.1"/>
</dbReference>
<evidence type="ECO:0000313" key="2">
    <source>
        <dbReference type="EMBL" id="GHD92377.1"/>
    </source>
</evidence>
<gene>
    <name evidence="2" type="ORF">GCM10010508_45130</name>
</gene>
<evidence type="ECO:0000256" key="1">
    <source>
        <dbReference type="SAM" id="SignalP"/>
    </source>
</evidence>
<sequence>MKSTLHSRCVRTLAAGTLSAALLAAGSAGAYAVTAPKPTPSMTHTAKPTSKPSMTAMRSIAVKVNHTTIKAGQSVTFTGRTVGLKAGSTLVLQHKVNGKWNTLRTTTAVKKGNTFTVVRKFTNKGTEVVRVATSGGAVHSQPVTLKIT</sequence>
<evidence type="ECO:0008006" key="4">
    <source>
        <dbReference type="Google" id="ProtNLM"/>
    </source>
</evidence>
<comment type="caution">
    <text evidence="2">The sequence shown here is derived from an EMBL/GenBank/DDBJ whole genome shotgun (WGS) entry which is preliminary data.</text>
</comment>
<feature type="signal peptide" evidence="1">
    <location>
        <begin position="1"/>
        <end position="32"/>
    </location>
</feature>
<dbReference type="EMBL" id="BMVF01000012">
    <property type="protein sequence ID" value="GHD92377.1"/>
    <property type="molecule type" value="Genomic_DNA"/>
</dbReference>
<proteinExistence type="predicted"/>
<feature type="chain" id="PRO_5039432642" description="Bacterial Ig domain-containing protein" evidence="1">
    <location>
        <begin position="33"/>
        <end position="148"/>
    </location>
</feature>
<keyword evidence="3" id="KW-1185">Reference proteome</keyword>
<name>A0A919CWP8_9ACTN</name>
<organism evidence="2 3">
    <name type="scientific">Streptomyces naganishii JCM 4654</name>
    <dbReference type="NCBI Taxonomy" id="1306179"/>
    <lineage>
        <taxon>Bacteria</taxon>
        <taxon>Bacillati</taxon>
        <taxon>Actinomycetota</taxon>
        <taxon>Actinomycetes</taxon>
        <taxon>Kitasatosporales</taxon>
        <taxon>Streptomycetaceae</taxon>
        <taxon>Streptomyces</taxon>
    </lineage>
</organism>
<reference evidence="2" key="1">
    <citation type="journal article" date="2014" name="Int. J. Syst. Evol. Microbiol.">
        <title>Complete genome sequence of Corynebacterium casei LMG S-19264T (=DSM 44701T), isolated from a smear-ripened cheese.</title>
        <authorList>
            <consortium name="US DOE Joint Genome Institute (JGI-PGF)"/>
            <person name="Walter F."/>
            <person name="Albersmeier A."/>
            <person name="Kalinowski J."/>
            <person name="Ruckert C."/>
        </authorList>
    </citation>
    <scope>NUCLEOTIDE SEQUENCE</scope>
    <source>
        <strain evidence="2">JCM 4654</strain>
    </source>
</reference>
<reference evidence="2" key="2">
    <citation type="submission" date="2020-09" db="EMBL/GenBank/DDBJ databases">
        <authorList>
            <person name="Sun Q."/>
            <person name="Ohkuma M."/>
        </authorList>
    </citation>
    <scope>NUCLEOTIDE SEQUENCE</scope>
    <source>
        <strain evidence="2">JCM 4654</strain>
    </source>
</reference>
<accession>A0A919CWP8</accession>